<dbReference type="EMBL" id="AZFK01000005">
    <property type="protein sequence ID" value="KRL92343.1"/>
    <property type="molecule type" value="Genomic_DNA"/>
</dbReference>
<keyword evidence="2" id="KW-0540">Nuclease</keyword>
<dbReference type="GO" id="GO:0004518">
    <property type="term" value="F:nuclease activity"/>
    <property type="evidence" value="ECO:0007669"/>
    <property type="project" value="UniProtKB-KW"/>
</dbReference>
<gene>
    <name evidence="5" type="ORF">FC43_GL001997</name>
</gene>
<dbReference type="SMART" id="SM00990">
    <property type="entry name" value="VRR_NUC"/>
    <property type="match status" value="1"/>
</dbReference>
<protein>
    <submittedName>
        <fullName evidence="5">VRR-NUC domain-containing protein</fullName>
    </submittedName>
</protein>
<reference evidence="5 6" key="1">
    <citation type="journal article" date="2015" name="Genome Announc.">
        <title>Expanding the biotechnology potential of lactobacilli through comparative genomics of 213 strains and associated genera.</title>
        <authorList>
            <person name="Sun Z."/>
            <person name="Harris H.M."/>
            <person name="McCann A."/>
            <person name="Guo C."/>
            <person name="Argimon S."/>
            <person name="Zhang W."/>
            <person name="Yang X."/>
            <person name="Jeffery I.B."/>
            <person name="Cooney J.C."/>
            <person name="Kagawa T.F."/>
            <person name="Liu W."/>
            <person name="Song Y."/>
            <person name="Salvetti E."/>
            <person name="Wrobel A."/>
            <person name="Rasinkangas P."/>
            <person name="Parkhill J."/>
            <person name="Rea M.C."/>
            <person name="O'Sullivan O."/>
            <person name="Ritari J."/>
            <person name="Douillard F.P."/>
            <person name="Paul Ross R."/>
            <person name="Yang R."/>
            <person name="Briner A.E."/>
            <person name="Felis G.E."/>
            <person name="de Vos W.M."/>
            <person name="Barrangou R."/>
            <person name="Klaenhammer T.R."/>
            <person name="Caufield P.W."/>
            <person name="Cui Y."/>
            <person name="Zhang H."/>
            <person name="O'Toole P.W."/>
        </authorList>
    </citation>
    <scope>NUCLEOTIDE SEQUENCE [LARGE SCALE GENOMIC DNA]</scope>
    <source>
        <strain evidence="5 6">DSM 15946</strain>
    </source>
</reference>
<dbReference type="AlphaFoldDB" id="A0A0R1UG32"/>
<evidence type="ECO:0000313" key="6">
    <source>
        <dbReference type="Proteomes" id="UP000050816"/>
    </source>
</evidence>
<dbReference type="InterPro" id="IPR014883">
    <property type="entry name" value="VRR_NUC"/>
</dbReference>
<evidence type="ECO:0000313" key="5">
    <source>
        <dbReference type="EMBL" id="KRL92343.1"/>
    </source>
</evidence>
<evidence type="ECO:0000259" key="4">
    <source>
        <dbReference type="SMART" id="SM00990"/>
    </source>
</evidence>
<accession>A0A0R1UG32</accession>
<comment type="cofactor">
    <cofactor evidence="1">
        <name>Mg(2+)</name>
        <dbReference type="ChEBI" id="CHEBI:18420"/>
    </cofactor>
</comment>
<dbReference type="InterPro" id="IPR011856">
    <property type="entry name" value="tRNA_endonuc-like_dom_sf"/>
</dbReference>
<name>A0A0R1UG32_9LACO</name>
<keyword evidence="3" id="KW-0378">Hydrolase</keyword>
<organism evidence="5 6">
    <name type="scientific">Limosilactobacillus ingluviei DSM 15946</name>
    <dbReference type="NCBI Taxonomy" id="1423760"/>
    <lineage>
        <taxon>Bacteria</taxon>
        <taxon>Bacillati</taxon>
        <taxon>Bacillota</taxon>
        <taxon>Bacilli</taxon>
        <taxon>Lactobacillales</taxon>
        <taxon>Lactobacillaceae</taxon>
        <taxon>Limosilactobacillus</taxon>
    </lineage>
</organism>
<dbReference type="Proteomes" id="UP000050816">
    <property type="component" value="Unassembled WGS sequence"/>
</dbReference>
<dbReference type="Gene3D" id="3.40.1350.10">
    <property type="match status" value="1"/>
</dbReference>
<evidence type="ECO:0000256" key="1">
    <source>
        <dbReference type="ARBA" id="ARBA00001946"/>
    </source>
</evidence>
<evidence type="ECO:0000256" key="3">
    <source>
        <dbReference type="ARBA" id="ARBA00022801"/>
    </source>
</evidence>
<proteinExistence type="predicted"/>
<sequence length="90" mass="10343">MFRVNAGQVRLPDGRFFQTGVPKGHPDLYGFRWSDHQVFYIEVKTETGRPRPDQIKFHDFLARRGVIHGIARTPEDAIKIVEEGLVGYGF</sequence>
<feature type="domain" description="VRR-NUC" evidence="4">
    <location>
        <begin position="1"/>
        <end position="75"/>
    </location>
</feature>
<dbReference type="GO" id="GO:0003676">
    <property type="term" value="F:nucleic acid binding"/>
    <property type="evidence" value="ECO:0007669"/>
    <property type="project" value="InterPro"/>
</dbReference>
<evidence type="ECO:0000256" key="2">
    <source>
        <dbReference type="ARBA" id="ARBA00022722"/>
    </source>
</evidence>
<comment type="caution">
    <text evidence="5">The sequence shown here is derived from an EMBL/GenBank/DDBJ whole genome shotgun (WGS) entry which is preliminary data.</text>
</comment>
<dbReference type="GO" id="GO:0016788">
    <property type="term" value="F:hydrolase activity, acting on ester bonds"/>
    <property type="evidence" value="ECO:0007669"/>
    <property type="project" value="InterPro"/>
</dbReference>
<dbReference type="Pfam" id="PF08774">
    <property type="entry name" value="VRR_NUC"/>
    <property type="match status" value="1"/>
</dbReference>